<dbReference type="Pfam" id="PF00005">
    <property type="entry name" value="ABC_tran"/>
    <property type="match status" value="1"/>
</dbReference>
<gene>
    <name evidence="2" type="ORF">GCM10009744_18540</name>
</gene>
<feature type="domain" description="ABC transporter" evidence="1">
    <location>
        <begin position="1"/>
        <end position="115"/>
    </location>
</feature>
<proteinExistence type="predicted"/>
<organism evidence="2 3">
    <name type="scientific">Kribbella alba</name>
    <dbReference type="NCBI Taxonomy" id="190197"/>
    <lineage>
        <taxon>Bacteria</taxon>
        <taxon>Bacillati</taxon>
        <taxon>Actinomycetota</taxon>
        <taxon>Actinomycetes</taxon>
        <taxon>Propionibacteriales</taxon>
        <taxon>Kribbellaceae</taxon>
        <taxon>Kribbella</taxon>
    </lineage>
</organism>
<dbReference type="Proteomes" id="UP001501319">
    <property type="component" value="Unassembled WGS sequence"/>
</dbReference>
<evidence type="ECO:0000313" key="3">
    <source>
        <dbReference type="Proteomes" id="UP001501319"/>
    </source>
</evidence>
<evidence type="ECO:0000259" key="1">
    <source>
        <dbReference type="Pfam" id="PF00005"/>
    </source>
</evidence>
<comment type="caution">
    <text evidence="2">The sequence shown here is derived from an EMBL/GenBank/DDBJ whole genome shotgun (WGS) entry which is preliminary data.</text>
</comment>
<keyword evidence="3" id="KW-1185">Reference proteome</keyword>
<sequence length="163" mass="17514">MVAGLQAPDQGTVSINGSAVKHRQSGGVLDPRVSVVYQDYRLVGFLTVAENLQLAAELRDAAADDATIKTLLSKVDLEGFESRHPETLSGGEQQRVSIARALITQPQVLLADEPTGALDSANSARIAQLLLMLAKEDNVSVLVATHDEAVADQTPQRYELVRR</sequence>
<dbReference type="InterPro" id="IPR015854">
    <property type="entry name" value="ABC_transpr_LolD-like"/>
</dbReference>
<dbReference type="EMBL" id="BAAANE010000004">
    <property type="protein sequence ID" value="GAA1630742.1"/>
    <property type="molecule type" value="Genomic_DNA"/>
</dbReference>
<dbReference type="InterPro" id="IPR003439">
    <property type="entry name" value="ABC_transporter-like_ATP-bd"/>
</dbReference>
<dbReference type="Gene3D" id="3.40.50.300">
    <property type="entry name" value="P-loop containing nucleotide triphosphate hydrolases"/>
    <property type="match status" value="1"/>
</dbReference>
<name>A0ABP4R480_9ACTN</name>
<dbReference type="PANTHER" id="PTHR24220:SF659">
    <property type="entry name" value="TRANSPORTER, PUTATIVE-RELATED"/>
    <property type="match status" value="1"/>
</dbReference>
<dbReference type="InterPro" id="IPR027417">
    <property type="entry name" value="P-loop_NTPase"/>
</dbReference>
<dbReference type="PROSITE" id="PS00211">
    <property type="entry name" value="ABC_TRANSPORTER_1"/>
    <property type="match status" value="1"/>
</dbReference>
<dbReference type="SUPFAM" id="SSF52540">
    <property type="entry name" value="P-loop containing nucleoside triphosphate hydrolases"/>
    <property type="match status" value="1"/>
</dbReference>
<reference evidence="3" key="1">
    <citation type="journal article" date="2019" name="Int. J. Syst. Evol. Microbiol.">
        <title>The Global Catalogue of Microorganisms (GCM) 10K type strain sequencing project: providing services to taxonomists for standard genome sequencing and annotation.</title>
        <authorList>
            <consortium name="The Broad Institute Genomics Platform"/>
            <consortium name="The Broad Institute Genome Sequencing Center for Infectious Disease"/>
            <person name="Wu L."/>
            <person name="Ma J."/>
        </authorList>
    </citation>
    <scope>NUCLEOTIDE SEQUENCE [LARGE SCALE GENOMIC DNA]</scope>
    <source>
        <strain evidence="3">JCM 14306</strain>
    </source>
</reference>
<evidence type="ECO:0000313" key="2">
    <source>
        <dbReference type="EMBL" id="GAA1630742.1"/>
    </source>
</evidence>
<dbReference type="InterPro" id="IPR017871">
    <property type="entry name" value="ABC_transporter-like_CS"/>
</dbReference>
<dbReference type="PANTHER" id="PTHR24220">
    <property type="entry name" value="IMPORT ATP-BINDING PROTEIN"/>
    <property type="match status" value="1"/>
</dbReference>
<protein>
    <recommendedName>
        <fullName evidence="1">ABC transporter domain-containing protein</fullName>
    </recommendedName>
</protein>
<accession>A0ABP4R480</accession>